<feature type="transmembrane region" description="Helical" evidence="1">
    <location>
        <begin position="12"/>
        <end position="32"/>
    </location>
</feature>
<dbReference type="RefSeq" id="WP_184894279.1">
    <property type="nucleotide sequence ID" value="NZ_JACHMX010000001.1"/>
</dbReference>
<evidence type="ECO:0000256" key="1">
    <source>
        <dbReference type="SAM" id="Phobius"/>
    </source>
</evidence>
<organism evidence="2 3">
    <name type="scientific">Amycolatopsis umgeniensis</name>
    <dbReference type="NCBI Taxonomy" id="336628"/>
    <lineage>
        <taxon>Bacteria</taxon>
        <taxon>Bacillati</taxon>
        <taxon>Actinomycetota</taxon>
        <taxon>Actinomycetes</taxon>
        <taxon>Pseudonocardiales</taxon>
        <taxon>Pseudonocardiaceae</taxon>
        <taxon>Amycolatopsis</taxon>
    </lineage>
</organism>
<dbReference type="Pfam" id="PF14325">
    <property type="entry name" value="DUF4383"/>
    <property type="match status" value="1"/>
</dbReference>
<keyword evidence="1" id="KW-0812">Transmembrane</keyword>
<gene>
    <name evidence="2" type="ORF">HDA45_002166</name>
</gene>
<evidence type="ECO:0008006" key="4">
    <source>
        <dbReference type="Google" id="ProtNLM"/>
    </source>
</evidence>
<dbReference type="EMBL" id="JACHMX010000001">
    <property type="protein sequence ID" value="MBB5852079.1"/>
    <property type="molecule type" value="Genomic_DNA"/>
</dbReference>
<comment type="caution">
    <text evidence="2">The sequence shown here is derived from an EMBL/GenBank/DDBJ whole genome shotgun (WGS) entry which is preliminary data.</text>
</comment>
<name>A0A841ATC5_9PSEU</name>
<accession>A0A841ATC5</accession>
<feature type="transmembrane region" description="Helical" evidence="1">
    <location>
        <begin position="44"/>
        <end position="68"/>
    </location>
</feature>
<evidence type="ECO:0000313" key="3">
    <source>
        <dbReference type="Proteomes" id="UP000580861"/>
    </source>
</evidence>
<protein>
    <recommendedName>
        <fullName evidence="4">DUF4383 domain-containing protein</fullName>
    </recommendedName>
</protein>
<sequence>MGKSMTLSSLRVTVLVLALVHLAIGVLGFFFMPENNQTGENTVWIFSATGILDLLRTATGVIGLVAVLRPALISLYTWFVFVAFAGLTGFGVLSAATTSAGDAVNLNWADNVLHALTSLTALVVAIFTIQRTRRTSNAVPE</sequence>
<feature type="transmembrane region" description="Helical" evidence="1">
    <location>
        <begin position="75"/>
        <end position="96"/>
    </location>
</feature>
<dbReference type="Proteomes" id="UP000580861">
    <property type="component" value="Unassembled WGS sequence"/>
</dbReference>
<keyword evidence="1" id="KW-0472">Membrane</keyword>
<keyword evidence="1" id="KW-1133">Transmembrane helix</keyword>
<feature type="transmembrane region" description="Helical" evidence="1">
    <location>
        <begin position="108"/>
        <end position="129"/>
    </location>
</feature>
<evidence type="ECO:0000313" key="2">
    <source>
        <dbReference type="EMBL" id="MBB5852079.1"/>
    </source>
</evidence>
<proteinExistence type="predicted"/>
<keyword evidence="3" id="KW-1185">Reference proteome</keyword>
<reference evidence="2 3" key="1">
    <citation type="submission" date="2020-08" db="EMBL/GenBank/DDBJ databases">
        <title>Sequencing the genomes of 1000 actinobacteria strains.</title>
        <authorList>
            <person name="Klenk H.-P."/>
        </authorList>
    </citation>
    <scope>NUCLEOTIDE SEQUENCE [LARGE SCALE GENOMIC DNA]</scope>
    <source>
        <strain evidence="2 3">DSM 45272</strain>
    </source>
</reference>
<dbReference type="AlphaFoldDB" id="A0A841ATC5"/>